<sequence>MAQGQRYFWITNTQQLGELQRRLHAAGGPQLRDNLNRRIRRAAEPIHRALQNKARNLRIWGPGSKEGRSRPKTDGPPLRATIAESIRLSVTSSGGARLWSDPGRLPPGWRSMPKNTNDGRWRHPTFGNKHRGGWVNQYAERDWWWRTIRPHMPRLRADVARILEDVKRRLGG</sequence>
<accession>A0ABW0URL7</accession>
<feature type="region of interest" description="Disordered" evidence="1">
    <location>
        <begin position="58"/>
        <end position="78"/>
    </location>
</feature>
<proteinExistence type="predicted"/>
<feature type="region of interest" description="Disordered" evidence="1">
    <location>
        <begin position="97"/>
        <end position="124"/>
    </location>
</feature>
<dbReference type="Proteomes" id="UP001596154">
    <property type="component" value="Unassembled WGS sequence"/>
</dbReference>
<evidence type="ECO:0000313" key="3">
    <source>
        <dbReference type="Proteomes" id="UP001596154"/>
    </source>
</evidence>
<dbReference type="EMBL" id="JBHSNY010000006">
    <property type="protein sequence ID" value="MFC5635838.1"/>
    <property type="molecule type" value="Genomic_DNA"/>
</dbReference>
<evidence type="ECO:0000313" key="2">
    <source>
        <dbReference type="EMBL" id="MFC5635838.1"/>
    </source>
</evidence>
<organism evidence="2 3">
    <name type="scientific">Streptomyces bullii</name>
    <dbReference type="NCBI Taxonomy" id="349910"/>
    <lineage>
        <taxon>Bacteria</taxon>
        <taxon>Bacillati</taxon>
        <taxon>Actinomycetota</taxon>
        <taxon>Actinomycetes</taxon>
        <taxon>Kitasatosporales</taxon>
        <taxon>Streptomycetaceae</taxon>
        <taxon>Streptomyces</taxon>
    </lineage>
</organism>
<protein>
    <recommendedName>
        <fullName evidence="4">HK97 gp10 family phage protein</fullName>
    </recommendedName>
</protein>
<dbReference type="RefSeq" id="WP_381022742.1">
    <property type="nucleotide sequence ID" value="NZ_JBHSNY010000006.1"/>
</dbReference>
<gene>
    <name evidence="2" type="ORF">ACFPZJ_18980</name>
</gene>
<reference evidence="3" key="1">
    <citation type="journal article" date="2019" name="Int. J. Syst. Evol. Microbiol.">
        <title>The Global Catalogue of Microorganisms (GCM) 10K type strain sequencing project: providing services to taxonomists for standard genome sequencing and annotation.</title>
        <authorList>
            <consortium name="The Broad Institute Genomics Platform"/>
            <consortium name="The Broad Institute Genome Sequencing Center for Infectious Disease"/>
            <person name="Wu L."/>
            <person name="Ma J."/>
        </authorList>
    </citation>
    <scope>NUCLEOTIDE SEQUENCE [LARGE SCALE GENOMIC DNA]</scope>
    <source>
        <strain evidence="3">CGMCC 4.7248</strain>
    </source>
</reference>
<keyword evidence="3" id="KW-1185">Reference proteome</keyword>
<comment type="caution">
    <text evidence="2">The sequence shown here is derived from an EMBL/GenBank/DDBJ whole genome shotgun (WGS) entry which is preliminary data.</text>
</comment>
<evidence type="ECO:0000256" key="1">
    <source>
        <dbReference type="SAM" id="MobiDB-lite"/>
    </source>
</evidence>
<name>A0ABW0URL7_9ACTN</name>
<evidence type="ECO:0008006" key="4">
    <source>
        <dbReference type="Google" id="ProtNLM"/>
    </source>
</evidence>